<proteinExistence type="predicted"/>
<reference evidence="1" key="1">
    <citation type="submission" date="2022-10" db="EMBL/GenBank/DDBJ databases">
        <title>Rhodococcus ferula Z13 complete genome.</title>
        <authorList>
            <person name="Long X."/>
            <person name="Zang M."/>
        </authorList>
    </citation>
    <scope>NUCLEOTIDE SEQUENCE</scope>
    <source>
        <strain evidence="1">Z13</strain>
    </source>
</reference>
<protein>
    <submittedName>
        <fullName evidence="1">GyrI-like domain-containing protein</fullName>
    </submittedName>
</protein>
<evidence type="ECO:0000313" key="2">
    <source>
        <dbReference type="Proteomes" id="UP001156484"/>
    </source>
</evidence>
<organism evidence="1 2">
    <name type="scientific">Rhodococcus sacchari</name>
    <dbReference type="NCBI Taxonomy" id="2962047"/>
    <lineage>
        <taxon>Bacteria</taxon>
        <taxon>Bacillati</taxon>
        <taxon>Actinomycetota</taxon>
        <taxon>Actinomycetes</taxon>
        <taxon>Mycobacteriales</taxon>
        <taxon>Nocardiaceae</taxon>
        <taxon>Rhodococcus</taxon>
    </lineage>
</organism>
<evidence type="ECO:0000313" key="1">
    <source>
        <dbReference type="EMBL" id="UYP19673.1"/>
    </source>
</evidence>
<keyword evidence="2" id="KW-1185">Reference proteome</keyword>
<dbReference type="Proteomes" id="UP001156484">
    <property type="component" value="Chromosome"/>
</dbReference>
<sequence length="210" mass="23959">MDKYDIKREYRGLYTCSAEDFTEVQVPEFRYVAIDGVDDPNTAPAYTEAVEALYAVSYALKFASKTLLQRDFVVGPLEGQWWSDDMSAFVRGDKSSWEWRMMIAQPPWVTDEMVTEAVETAAKKAAAKGKPLPALPKLRPFRLTEGRCLQILHVGPYDDEAPVLERLHTQVMPERGLTFAGEHHEIYLNDPRRTEPAKLRTVLRQPVTPE</sequence>
<name>A0ACD4DI14_9NOCA</name>
<dbReference type="EMBL" id="CP107551">
    <property type="protein sequence ID" value="UYP19673.1"/>
    <property type="molecule type" value="Genomic_DNA"/>
</dbReference>
<gene>
    <name evidence="1" type="ORF">OED52_03665</name>
</gene>
<accession>A0ACD4DI14</accession>